<sequence>MPDKTIDFDENTEVGGFNPERRKEKKKEQVGPAPTDDPHGDADGDIRRKIEEGLTKLPPG</sequence>
<reference evidence="2 3" key="1">
    <citation type="submission" date="2019-11" db="EMBL/GenBank/DDBJ databases">
        <title>Identification of a novel strain.</title>
        <authorList>
            <person name="Xu Q."/>
            <person name="Wang G."/>
        </authorList>
    </citation>
    <scope>NUCLEOTIDE SEQUENCE [LARGE SCALE GENOMIC DNA]</scope>
    <source>
        <strain evidence="3">xq</strain>
    </source>
</reference>
<dbReference type="RefSeq" id="WP_154740730.1">
    <property type="nucleotide sequence ID" value="NZ_WMBQ01000002.1"/>
</dbReference>
<name>A0A6I3KR25_9HYPH</name>
<evidence type="ECO:0000313" key="3">
    <source>
        <dbReference type="Proteomes" id="UP000440694"/>
    </source>
</evidence>
<protein>
    <submittedName>
        <fullName evidence="2">Uncharacterized protein</fullName>
    </submittedName>
</protein>
<keyword evidence="3" id="KW-1185">Reference proteome</keyword>
<gene>
    <name evidence="2" type="ORF">GIW81_18280</name>
</gene>
<evidence type="ECO:0000256" key="1">
    <source>
        <dbReference type="SAM" id="MobiDB-lite"/>
    </source>
</evidence>
<proteinExistence type="predicted"/>
<dbReference type="Proteomes" id="UP000440694">
    <property type="component" value="Unassembled WGS sequence"/>
</dbReference>
<organism evidence="2 3">
    <name type="scientific">Hyphomicrobium album</name>
    <dbReference type="NCBI Taxonomy" id="2665159"/>
    <lineage>
        <taxon>Bacteria</taxon>
        <taxon>Pseudomonadati</taxon>
        <taxon>Pseudomonadota</taxon>
        <taxon>Alphaproteobacteria</taxon>
        <taxon>Hyphomicrobiales</taxon>
        <taxon>Hyphomicrobiaceae</taxon>
        <taxon>Hyphomicrobium</taxon>
    </lineage>
</organism>
<dbReference type="EMBL" id="WMBQ01000002">
    <property type="protein sequence ID" value="MTD96292.1"/>
    <property type="molecule type" value="Genomic_DNA"/>
</dbReference>
<accession>A0A6I3KR25</accession>
<feature type="compositionally biased region" description="Basic and acidic residues" evidence="1">
    <location>
        <begin position="36"/>
        <end position="54"/>
    </location>
</feature>
<dbReference type="AlphaFoldDB" id="A0A6I3KR25"/>
<evidence type="ECO:0000313" key="2">
    <source>
        <dbReference type="EMBL" id="MTD96292.1"/>
    </source>
</evidence>
<feature type="compositionally biased region" description="Basic and acidic residues" evidence="1">
    <location>
        <begin position="19"/>
        <end position="29"/>
    </location>
</feature>
<feature type="region of interest" description="Disordered" evidence="1">
    <location>
        <begin position="1"/>
        <end position="60"/>
    </location>
</feature>
<comment type="caution">
    <text evidence="2">The sequence shown here is derived from an EMBL/GenBank/DDBJ whole genome shotgun (WGS) entry which is preliminary data.</text>
</comment>